<name>A0AAD8GZ17_9APIA</name>
<keyword evidence="2" id="KW-1185">Reference proteome</keyword>
<dbReference type="GO" id="GO:0017148">
    <property type="term" value="P:negative regulation of translation"/>
    <property type="evidence" value="ECO:0007669"/>
    <property type="project" value="InterPro"/>
</dbReference>
<dbReference type="InterPro" id="IPR036041">
    <property type="entry name" value="Ribosome-inact_prot_sf"/>
</dbReference>
<reference evidence="1" key="1">
    <citation type="submission" date="2023-02" db="EMBL/GenBank/DDBJ databases">
        <title>Genome of toxic invasive species Heracleum sosnowskyi carries increased number of genes despite the absence of recent whole-genome duplications.</title>
        <authorList>
            <person name="Schelkunov M."/>
            <person name="Shtratnikova V."/>
            <person name="Makarenko M."/>
            <person name="Klepikova A."/>
            <person name="Omelchenko D."/>
            <person name="Novikova G."/>
            <person name="Obukhova E."/>
            <person name="Bogdanov V."/>
            <person name="Penin A."/>
            <person name="Logacheva M."/>
        </authorList>
    </citation>
    <scope>NUCLEOTIDE SEQUENCE</scope>
    <source>
        <strain evidence="1">Hsosn_3</strain>
        <tissue evidence="1">Leaf</tissue>
    </source>
</reference>
<evidence type="ECO:0000313" key="1">
    <source>
        <dbReference type="EMBL" id="KAK1357995.1"/>
    </source>
</evidence>
<gene>
    <name evidence="1" type="ORF">POM88_051251</name>
</gene>
<comment type="caution">
    <text evidence="1">The sequence shown here is derived from an EMBL/GenBank/DDBJ whole genome shotgun (WGS) entry which is preliminary data.</text>
</comment>
<dbReference type="AlphaFoldDB" id="A0AAD8GZ17"/>
<dbReference type="GO" id="GO:0030598">
    <property type="term" value="F:rRNA N-glycosylase activity"/>
    <property type="evidence" value="ECO:0007669"/>
    <property type="project" value="InterPro"/>
</dbReference>
<sequence>MSRFIDLVETFDFSTLTYFSYGDKIDGLLKRFPNYEKNERFRTVLPEKYFKTADDYFSIKFCTLGRYPIYGIYSRRDLNLVGVCVHGNIMYALDDCDLNPSFVPDLNVRKLCLEIRYSPLAARETLNCTKKCMCSAISTLSLGYTPQKKNEWCEAVVLLTGITSQAVRFSKMKAHVQRGLLFKTAHCPSSFNGRYELSDIIMAKQHRWNKISEAIRRGKYPYVFSFYTENGPYATATMCEYSARDVLLINDSDKTKREEYRRRINRWNGPLGNSQRKCQEEAHRRSFLETEAKRIMKKMDNNSSERMHGSWYGSLDTFNYEVACVNHLPTLAQIVGGNRLLVSATCHLANLKDVLQAQRTLASTFVAVQNIWNEGGLLAFFRGASMILEKWGFNLDGADSKFSANPRKFQFDGKFKCMISLQAATHRAIVDGTCHVFSAAAFYLCAKRCEVKVRKIRMPTEFNTVSTSGGYGTSKVKVDPKNVKWNRELGTFVQLLRGRSSGSLGATCVCRPLQVITRRWRLSQ</sequence>
<dbReference type="EMBL" id="JAUIZM010000011">
    <property type="protein sequence ID" value="KAK1357995.1"/>
    <property type="molecule type" value="Genomic_DNA"/>
</dbReference>
<dbReference type="SUPFAM" id="SSF56371">
    <property type="entry name" value="Ribosome inactivating proteins (RIP)"/>
    <property type="match status" value="1"/>
</dbReference>
<reference evidence="1" key="2">
    <citation type="submission" date="2023-05" db="EMBL/GenBank/DDBJ databases">
        <authorList>
            <person name="Schelkunov M.I."/>
        </authorList>
    </citation>
    <scope>NUCLEOTIDE SEQUENCE</scope>
    <source>
        <strain evidence="1">Hsosn_3</strain>
        <tissue evidence="1">Leaf</tissue>
    </source>
</reference>
<proteinExistence type="predicted"/>
<organism evidence="1 2">
    <name type="scientific">Heracleum sosnowskyi</name>
    <dbReference type="NCBI Taxonomy" id="360622"/>
    <lineage>
        <taxon>Eukaryota</taxon>
        <taxon>Viridiplantae</taxon>
        <taxon>Streptophyta</taxon>
        <taxon>Embryophyta</taxon>
        <taxon>Tracheophyta</taxon>
        <taxon>Spermatophyta</taxon>
        <taxon>Magnoliopsida</taxon>
        <taxon>eudicotyledons</taxon>
        <taxon>Gunneridae</taxon>
        <taxon>Pentapetalae</taxon>
        <taxon>asterids</taxon>
        <taxon>campanulids</taxon>
        <taxon>Apiales</taxon>
        <taxon>Apiaceae</taxon>
        <taxon>Apioideae</taxon>
        <taxon>apioid superclade</taxon>
        <taxon>Tordylieae</taxon>
        <taxon>Tordyliinae</taxon>
        <taxon>Heracleum</taxon>
    </lineage>
</organism>
<dbReference type="Proteomes" id="UP001237642">
    <property type="component" value="Unassembled WGS sequence"/>
</dbReference>
<protein>
    <submittedName>
        <fullName evidence="1">Uncharacterized protein</fullName>
    </submittedName>
</protein>
<dbReference type="InterPro" id="IPR001574">
    <property type="entry name" value="Ribosome_inactivat_prot"/>
</dbReference>
<evidence type="ECO:0000313" key="2">
    <source>
        <dbReference type="Proteomes" id="UP001237642"/>
    </source>
</evidence>
<accession>A0AAD8GZ17</accession>
<dbReference type="Pfam" id="PF00161">
    <property type="entry name" value="RIP"/>
    <property type="match status" value="1"/>
</dbReference>